<gene>
    <name evidence="1" type="ORF">GOP47_0019497</name>
</gene>
<reference evidence="1" key="1">
    <citation type="submission" date="2021-01" db="EMBL/GenBank/DDBJ databases">
        <title>Adiantum capillus-veneris genome.</title>
        <authorList>
            <person name="Fang Y."/>
            <person name="Liao Q."/>
        </authorList>
    </citation>
    <scope>NUCLEOTIDE SEQUENCE</scope>
    <source>
        <strain evidence="1">H3</strain>
        <tissue evidence="1">Leaf</tissue>
    </source>
</reference>
<comment type="caution">
    <text evidence="1">The sequence shown here is derived from an EMBL/GenBank/DDBJ whole genome shotgun (WGS) entry which is preliminary data.</text>
</comment>
<dbReference type="Proteomes" id="UP000886520">
    <property type="component" value="Chromosome 19"/>
</dbReference>
<dbReference type="EMBL" id="JABFUD020000019">
    <property type="protein sequence ID" value="KAI5064802.1"/>
    <property type="molecule type" value="Genomic_DNA"/>
</dbReference>
<name>A0A9D4UBL0_ADICA</name>
<evidence type="ECO:0000313" key="2">
    <source>
        <dbReference type="Proteomes" id="UP000886520"/>
    </source>
</evidence>
<evidence type="ECO:0000313" key="1">
    <source>
        <dbReference type="EMBL" id="KAI5064802.1"/>
    </source>
</evidence>
<sequence>MGRRTSGLELLVAVSLVAALALTLYTLLIVAPIYDTAAQASSLTYRLRDSPFTLHDSPFAIPSYCLGRRGGGKDNDSRDFNGKLKLSVDPVGYKLAIHIMEHDEDHKELFPSKSAGSYADTGVGESTWAYLEDGLGEVEIIYPEDFLMDLMREDPLYEPHEELIQLM</sequence>
<accession>A0A9D4UBL0</accession>
<keyword evidence="2" id="KW-1185">Reference proteome</keyword>
<dbReference type="OrthoDB" id="10522344at2759"/>
<dbReference type="AlphaFoldDB" id="A0A9D4UBL0"/>
<protein>
    <submittedName>
        <fullName evidence="1">Uncharacterized protein</fullName>
    </submittedName>
</protein>
<organism evidence="1 2">
    <name type="scientific">Adiantum capillus-veneris</name>
    <name type="common">Maidenhair fern</name>
    <dbReference type="NCBI Taxonomy" id="13818"/>
    <lineage>
        <taxon>Eukaryota</taxon>
        <taxon>Viridiplantae</taxon>
        <taxon>Streptophyta</taxon>
        <taxon>Embryophyta</taxon>
        <taxon>Tracheophyta</taxon>
        <taxon>Polypodiopsida</taxon>
        <taxon>Polypodiidae</taxon>
        <taxon>Polypodiales</taxon>
        <taxon>Pteridineae</taxon>
        <taxon>Pteridaceae</taxon>
        <taxon>Vittarioideae</taxon>
        <taxon>Adiantum</taxon>
    </lineage>
</organism>
<proteinExistence type="predicted"/>